<comment type="subcellular location">
    <subcellularLocation>
        <location evidence="1">Bacterial microcompartment</location>
    </subcellularLocation>
</comment>
<dbReference type="AlphaFoldDB" id="A0A7Y2EDR9"/>
<gene>
    <name evidence="5" type="ORF">HKN21_15305</name>
</gene>
<dbReference type="InterPro" id="IPR050575">
    <property type="entry name" value="BMC_shell"/>
</dbReference>
<evidence type="ECO:0000313" key="5">
    <source>
        <dbReference type="EMBL" id="NNF08130.1"/>
    </source>
</evidence>
<dbReference type="SMART" id="SM00877">
    <property type="entry name" value="BMC"/>
    <property type="match status" value="2"/>
</dbReference>
<keyword evidence="2" id="KW-1283">Bacterial microcompartment</keyword>
<dbReference type="PANTHER" id="PTHR33941">
    <property type="entry name" value="PROPANEDIOL UTILIZATION PROTEIN PDUA"/>
    <property type="match status" value="1"/>
</dbReference>
<comment type="caution">
    <text evidence="5">The sequence shown here is derived from an EMBL/GenBank/DDBJ whole genome shotgun (WGS) entry which is preliminary data.</text>
</comment>
<feature type="domain" description="BMC" evidence="4">
    <location>
        <begin position="109"/>
        <end position="194"/>
    </location>
</feature>
<dbReference type="PROSITE" id="PS51930">
    <property type="entry name" value="BMC_2"/>
    <property type="match status" value="2"/>
</dbReference>
<dbReference type="CDD" id="cd07054">
    <property type="entry name" value="BMC_PduT_repeat2"/>
    <property type="match status" value="1"/>
</dbReference>
<dbReference type="SUPFAM" id="SSF143414">
    <property type="entry name" value="CcmK-like"/>
    <property type="match status" value="2"/>
</dbReference>
<dbReference type="PANTHER" id="PTHR33941:SF11">
    <property type="entry name" value="BACTERIAL MICROCOMPARTMENT SHELL PROTEIN PDUJ"/>
    <property type="match status" value="1"/>
</dbReference>
<dbReference type="Gene3D" id="3.30.70.1710">
    <property type="match status" value="2"/>
</dbReference>
<reference evidence="5 6" key="1">
    <citation type="submission" date="2020-03" db="EMBL/GenBank/DDBJ databases">
        <title>Metabolic flexibility allows generalist bacteria to become dominant in a frequently disturbed ecosystem.</title>
        <authorList>
            <person name="Chen Y.-J."/>
            <person name="Leung P.M."/>
            <person name="Bay S.K."/>
            <person name="Hugenholtz P."/>
            <person name="Kessler A.J."/>
            <person name="Shelley G."/>
            <person name="Waite D.W."/>
            <person name="Cook P.L."/>
            <person name="Greening C."/>
        </authorList>
    </citation>
    <scope>NUCLEOTIDE SEQUENCE [LARGE SCALE GENOMIC DNA]</scope>
    <source>
        <strain evidence="5">SS_bin_28</strain>
    </source>
</reference>
<accession>A0A7Y2EDR9</accession>
<dbReference type="InterPro" id="IPR011238">
    <property type="entry name" value="Micro_shell_prot_PduT"/>
</dbReference>
<evidence type="ECO:0000256" key="1">
    <source>
        <dbReference type="ARBA" id="ARBA00024322"/>
    </source>
</evidence>
<dbReference type="Pfam" id="PF00936">
    <property type="entry name" value="BMC"/>
    <property type="match status" value="2"/>
</dbReference>
<evidence type="ECO:0000256" key="3">
    <source>
        <dbReference type="PROSITE-ProRule" id="PRU01278"/>
    </source>
</evidence>
<organism evidence="5 6">
    <name type="scientific">Eiseniibacteriota bacterium</name>
    <dbReference type="NCBI Taxonomy" id="2212470"/>
    <lineage>
        <taxon>Bacteria</taxon>
        <taxon>Candidatus Eiseniibacteriota</taxon>
    </lineage>
</organism>
<name>A0A7Y2EDR9_UNCEI</name>
<sequence>MSSIDDADLTPGVAVPALGLLEFSSIALGIRAADAMVKKAPIRALVAGSVQPGKYLVLIDGDEASVEESLAAGLHAGAPSVVDRLYLPNAHPAVGKAIAGQRYEGEIEALGIIETRTTAGTLRAADAAIKGASVELIELRMANGLGGKGLSLYSGTVADIEAAIEIGTAVVESGNLVQQVVVPQLHEEMAENILAGTRFVTQFGESEG</sequence>
<dbReference type="InterPro" id="IPR000249">
    <property type="entry name" value="BMC_dom"/>
</dbReference>
<dbReference type="InterPro" id="IPR037233">
    <property type="entry name" value="CcmK-like_sf"/>
</dbReference>
<dbReference type="CDD" id="cd07053">
    <property type="entry name" value="BMC_PduT_repeat1"/>
    <property type="match status" value="1"/>
</dbReference>
<evidence type="ECO:0000256" key="2">
    <source>
        <dbReference type="ARBA" id="ARBA00024446"/>
    </source>
</evidence>
<proteinExistence type="inferred from homology"/>
<dbReference type="InterPro" id="IPR044872">
    <property type="entry name" value="CcmK/CsoS1_BMC"/>
</dbReference>
<evidence type="ECO:0000313" key="6">
    <source>
        <dbReference type="Proteomes" id="UP000547674"/>
    </source>
</evidence>
<feature type="domain" description="BMC" evidence="4">
    <location>
        <begin position="17"/>
        <end position="99"/>
    </location>
</feature>
<comment type="similarity">
    <text evidence="3">Belongs to the bacterial microcompartments protein family.</text>
</comment>
<dbReference type="PIRSF" id="PIRSF034834">
    <property type="entry name" value="PduT"/>
    <property type="match status" value="1"/>
</dbReference>
<evidence type="ECO:0000259" key="4">
    <source>
        <dbReference type="PROSITE" id="PS51930"/>
    </source>
</evidence>
<protein>
    <submittedName>
        <fullName evidence="5">BMC domain-containing protein</fullName>
    </submittedName>
</protein>
<dbReference type="GO" id="GO:0031469">
    <property type="term" value="C:bacterial microcompartment"/>
    <property type="evidence" value="ECO:0007669"/>
    <property type="project" value="UniProtKB-SubCell"/>
</dbReference>
<dbReference type="Proteomes" id="UP000547674">
    <property type="component" value="Unassembled WGS sequence"/>
</dbReference>
<dbReference type="EMBL" id="JABDJR010000618">
    <property type="protein sequence ID" value="NNF08130.1"/>
    <property type="molecule type" value="Genomic_DNA"/>
</dbReference>